<dbReference type="EMBL" id="OKQR01000001">
    <property type="protein sequence ID" value="SPD92163.1"/>
    <property type="molecule type" value="Genomic_DNA"/>
</dbReference>
<dbReference type="KEGG" id="lsu:A6B45_01730"/>
<evidence type="ECO:0000313" key="4">
    <source>
        <dbReference type="Proteomes" id="UP000239237"/>
    </source>
</evidence>
<reference evidence="2 3" key="1">
    <citation type="submission" date="2018-02" db="EMBL/GenBank/DDBJ databases">
        <authorList>
            <person name="Cohen D.B."/>
            <person name="Kent A.D."/>
        </authorList>
    </citation>
    <scope>NUCLEOTIDE SEQUENCE [LARGE SCALE GENOMIC DNA]</scope>
    <source>
        <strain evidence="2 3">CECT 9216</strain>
    </source>
</reference>
<evidence type="ECO:0000313" key="1">
    <source>
        <dbReference type="EMBL" id="SPD92163.1"/>
    </source>
</evidence>
<organism evidence="2 3">
    <name type="scientific">Leuconostoc suionicum</name>
    <dbReference type="NCBI Taxonomy" id="1511761"/>
    <lineage>
        <taxon>Bacteria</taxon>
        <taxon>Bacillati</taxon>
        <taxon>Bacillota</taxon>
        <taxon>Bacilli</taxon>
        <taxon>Lactobacillales</taxon>
        <taxon>Lactobacillaceae</taxon>
        <taxon>Leuconostoc</taxon>
    </lineage>
</organism>
<protein>
    <recommendedName>
        <fullName evidence="5">Substrate-binding protein</fullName>
    </recommendedName>
</protein>
<proteinExistence type="predicted"/>
<dbReference type="AlphaFoldDB" id="A0A2N9KA40"/>
<dbReference type="Proteomes" id="UP000239237">
    <property type="component" value="Unassembled WGS sequence"/>
</dbReference>
<evidence type="ECO:0000313" key="2">
    <source>
        <dbReference type="EMBL" id="SPE07442.1"/>
    </source>
</evidence>
<dbReference type="GeneID" id="99673491"/>
<keyword evidence="4" id="KW-1185">Reference proteome</keyword>
<reference evidence="1 4" key="2">
    <citation type="submission" date="2018-02" db="EMBL/GenBank/DDBJ databases">
        <authorList>
            <person name="Rodrigo-Torres L."/>
            <person name="Arahal R. D."/>
            <person name="Lucena T."/>
        </authorList>
    </citation>
    <scope>NUCLEOTIDE SEQUENCE [LARGE SCALE GENOMIC DNA]</scope>
    <source>
        <strain evidence="1 4">CECT 8486</strain>
    </source>
</reference>
<name>A0A2N9KA40_9LACO</name>
<dbReference type="EMBL" id="OKQU01000001">
    <property type="protein sequence ID" value="SPE07442.1"/>
    <property type="molecule type" value="Genomic_DNA"/>
</dbReference>
<gene>
    <name evidence="1" type="ORF">LES8486_01172</name>
    <name evidence="2" type="ORF">LES9216_01319</name>
</gene>
<evidence type="ECO:0000313" key="3">
    <source>
        <dbReference type="Proteomes" id="UP000237923"/>
    </source>
</evidence>
<evidence type="ECO:0008006" key="5">
    <source>
        <dbReference type="Google" id="ProtNLM"/>
    </source>
</evidence>
<dbReference type="RefSeq" id="WP_072613074.1">
    <property type="nucleotide sequence ID" value="NZ_AP017935.1"/>
</dbReference>
<accession>A0A2N9KA40</accession>
<sequence>MNNTPYFLTNPKWYKYEEHQTSTGIPFQRFELTKHATPEAIASFKQTMIAIGPDSSIDPNNLNRFQQALGYAERQHLFVEKNGLSEESWQRELELMTYAIRSYQLLSDDLVAPNTLIFKPRIAFLYKRFLKENPTRIDDIDLCHFIIEQDQRITIQNNK</sequence>
<dbReference type="Proteomes" id="UP000237923">
    <property type="component" value="Unassembled WGS sequence"/>
</dbReference>